<keyword evidence="5 7" id="KW-0949">S-adenosyl-L-methionine</keyword>
<dbReference type="InterPro" id="IPR020598">
    <property type="entry name" value="rRNA_Ade_methylase_Trfase_N"/>
</dbReference>
<evidence type="ECO:0000259" key="9">
    <source>
        <dbReference type="SMART" id="SM00650"/>
    </source>
</evidence>
<keyword evidence="4 7" id="KW-0808">Transferase</keyword>
<feature type="domain" description="Ribosomal RNA adenine methylase transferase N-terminal" evidence="9">
    <location>
        <begin position="35"/>
        <end position="215"/>
    </location>
</feature>
<feature type="binding site" evidence="7 8">
    <location>
        <position position="101"/>
    </location>
    <ligand>
        <name>S-adenosyl-L-methionine</name>
        <dbReference type="ChEBI" id="CHEBI:59789"/>
    </ligand>
</feature>
<comment type="catalytic activity">
    <reaction evidence="7">
        <text>adenosine(1518)/adenosine(1519) in 16S rRNA + 4 S-adenosyl-L-methionine = N(6)-dimethyladenosine(1518)/N(6)-dimethyladenosine(1519) in 16S rRNA + 4 S-adenosyl-L-homocysteine + 4 H(+)</text>
        <dbReference type="Rhea" id="RHEA:19609"/>
        <dbReference type="Rhea" id="RHEA-COMP:10232"/>
        <dbReference type="Rhea" id="RHEA-COMP:10233"/>
        <dbReference type="ChEBI" id="CHEBI:15378"/>
        <dbReference type="ChEBI" id="CHEBI:57856"/>
        <dbReference type="ChEBI" id="CHEBI:59789"/>
        <dbReference type="ChEBI" id="CHEBI:74411"/>
        <dbReference type="ChEBI" id="CHEBI:74493"/>
        <dbReference type="EC" id="2.1.1.182"/>
    </reaction>
</comment>
<feature type="binding site" evidence="7 8">
    <location>
        <position position="30"/>
    </location>
    <ligand>
        <name>S-adenosyl-L-methionine</name>
        <dbReference type="ChEBI" id="CHEBI:59789"/>
    </ligand>
</feature>
<dbReference type="GO" id="GO:0005829">
    <property type="term" value="C:cytosol"/>
    <property type="evidence" value="ECO:0007669"/>
    <property type="project" value="TreeGrafter"/>
</dbReference>
<organism evidence="10 11">
    <name type="scientific">Thermincola potens (strain JR)</name>
    <dbReference type="NCBI Taxonomy" id="635013"/>
    <lineage>
        <taxon>Bacteria</taxon>
        <taxon>Bacillati</taxon>
        <taxon>Bacillota</taxon>
        <taxon>Clostridia</taxon>
        <taxon>Eubacteriales</taxon>
        <taxon>Thermincolaceae</taxon>
        <taxon>Thermincola</taxon>
    </lineage>
</organism>
<dbReference type="AlphaFoldDB" id="D5X8Z6"/>
<dbReference type="EC" id="2.1.1.182" evidence="7"/>
<dbReference type="GO" id="GO:0052908">
    <property type="term" value="F:16S rRNA (adenine(1518)-N(6)/adenine(1519)-N(6))-dimethyltransferase activity"/>
    <property type="evidence" value="ECO:0007669"/>
    <property type="project" value="UniProtKB-EC"/>
</dbReference>
<name>D5X8Z6_THEPJ</name>
<comment type="function">
    <text evidence="7">Specifically dimethylates two adjacent adenosines (A1518 and A1519) in the loop of a conserved hairpin near the 3'-end of 16S rRNA in the 30S particle. May play a critical role in biogenesis of 30S subunits.</text>
</comment>
<keyword evidence="1 7" id="KW-0963">Cytoplasm</keyword>
<dbReference type="InterPro" id="IPR029063">
    <property type="entry name" value="SAM-dependent_MTases_sf"/>
</dbReference>
<dbReference type="InterPro" id="IPR020596">
    <property type="entry name" value="rRNA_Ade_Mease_Trfase_CS"/>
</dbReference>
<dbReference type="STRING" id="635013.TherJR_0102"/>
<dbReference type="OrthoDB" id="9814755at2"/>
<dbReference type="InterPro" id="IPR023165">
    <property type="entry name" value="rRNA_Ade_diMease-like_C"/>
</dbReference>
<dbReference type="GO" id="GO:0003723">
    <property type="term" value="F:RNA binding"/>
    <property type="evidence" value="ECO:0007669"/>
    <property type="project" value="UniProtKB-UniRule"/>
</dbReference>
<dbReference type="InterPro" id="IPR011530">
    <property type="entry name" value="rRNA_adenine_dimethylase"/>
</dbReference>
<evidence type="ECO:0000256" key="3">
    <source>
        <dbReference type="ARBA" id="ARBA00022603"/>
    </source>
</evidence>
<dbReference type="CDD" id="cd02440">
    <property type="entry name" value="AdoMet_MTases"/>
    <property type="match status" value="1"/>
</dbReference>
<keyword evidence="3 7" id="KW-0489">Methyltransferase</keyword>
<feature type="binding site" evidence="7 8">
    <location>
        <position position="55"/>
    </location>
    <ligand>
        <name>S-adenosyl-L-methionine</name>
        <dbReference type="ChEBI" id="CHEBI:59789"/>
    </ligand>
</feature>
<feature type="binding site" evidence="7 8">
    <location>
        <position position="130"/>
    </location>
    <ligand>
        <name>S-adenosyl-L-methionine</name>
        <dbReference type="ChEBI" id="CHEBI:59789"/>
    </ligand>
</feature>
<dbReference type="NCBIfam" id="TIGR00755">
    <property type="entry name" value="ksgA"/>
    <property type="match status" value="1"/>
</dbReference>
<dbReference type="PROSITE" id="PS01131">
    <property type="entry name" value="RRNA_A_DIMETH"/>
    <property type="match status" value="1"/>
</dbReference>
<feature type="binding site" evidence="7 8">
    <location>
        <position position="28"/>
    </location>
    <ligand>
        <name>S-adenosyl-L-methionine</name>
        <dbReference type="ChEBI" id="CHEBI:59789"/>
    </ligand>
</feature>
<evidence type="ECO:0000256" key="2">
    <source>
        <dbReference type="ARBA" id="ARBA00022552"/>
    </source>
</evidence>
<evidence type="ECO:0000313" key="10">
    <source>
        <dbReference type="EMBL" id="ADG80996.1"/>
    </source>
</evidence>
<dbReference type="FunFam" id="3.40.50.150:FF:000023">
    <property type="entry name" value="Ribosomal RNA small subunit methyltransferase A"/>
    <property type="match status" value="1"/>
</dbReference>
<dbReference type="Proteomes" id="UP000002377">
    <property type="component" value="Chromosome"/>
</dbReference>
<keyword evidence="11" id="KW-1185">Reference proteome</keyword>
<dbReference type="HAMAP" id="MF_00607">
    <property type="entry name" value="16SrRNA_methyltr_A"/>
    <property type="match status" value="1"/>
</dbReference>
<dbReference type="EMBL" id="CP002028">
    <property type="protein sequence ID" value="ADG80996.1"/>
    <property type="molecule type" value="Genomic_DNA"/>
</dbReference>
<protein>
    <recommendedName>
        <fullName evidence="7">Ribosomal RNA small subunit methyltransferase A</fullName>
        <ecNumber evidence="7">2.1.1.182</ecNumber>
    </recommendedName>
    <alternativeName>
        <fullName evidence="7">16S rRNA (adenine(1518)-N(6)/adenine(1519)-N(6))-dimethyltransferase</fullName>
    </alternativeName>
    <alternativeName>
        <fullName evidence="7">16S rRNA dimethyladenosine transferase</fullName>
    </alternativeName>
    <alternativeName>
        <fullName evidence="7">16S rRNA dimethylase</fullName>
    </alternativeName>
    <alternativeName>
        <fullName evidence="7">S-adenosylmethionine-6-N', N'-adenosyl(rRNA) dimethyltransferase</fullName>
    </alternativeName>
</protein>
<dbReference type="Gene3D" id="3.40.50.150">
    <property type="entry name" value="Vaccinia Virus protein VP39"/>
    <property type="match status" value="1"/>
</dbReference>
<reference evidence="10 11" key="1">
    <citation type="submission" date="2010-05" db="EMBL/GenBank/DDBJ databases">
        <title>Complete sequence of Thermincola sp. JR.</title>
        <authorList>
            <consortium name="US DOE Joint Genome Institute"/>
            <person name="Lucas S."/>
            <person name="Copeland A."/>
            <person name="Lapidus A."/>
            <person name="Cheng J.-F."/>
            <person name="Bruce D."/>
            <person name="Goodwin L."/>
            <person name="Pitluck S."/>
            <person name="Chertkov O."/>
            <person name="Detter J.C."/>
            <person name="Han C."/>
            <person name="Tapia R."/>
            <person name="Land M."/>
            <person name="Hauser L."/>
            <person name="Kyrpides N."/>
            <person name="Mikhailova N."/>
            <person name="Hazen T.C."/>
            <person name="Woyke T."/>
        </authorList>
    </citation>
    <scope>NUCLEOTIDE SEQUENCE [LARGE SCALE GENOMIC DNA]</scope>
    <source>
        <strain evidence="10 11">JR</strain>
    </source>
</reference>
<keyword evidence="2 7" id="KW-0698">rRNA processing</keyword>
<keyword evidence="6 7" id="KW-0694">RNA-binding</keyword>
<accession>D5X8Z6</accession>
<dbReference type="InterPro" id="IPR001737">
    <property type="entry name" value="KsgA/Erm"/>
</dbReference>
<dbReference type="SMART" id="SM00650">
    <property type="entry name" value="rADc"/>
    <property type="match status" value="1"/>
</dbReference>
<sequence>MGSLASPVVVKNIIEKYGFRFKKALGQNFLIDRNVVTNICKTADLKKSDLVVEIGPGIGTLTEQLAHYAGHVIAVELDKDLIGILEENLRAYGNVTIIQNDILKVNLDKVVGDFRKEHDLAEGPYKVVANLPYYITTPVLMYLMENNFNISEIVVMIQKEVAERIAAQPGSKDYGALSLAVRYYTEPALVMRVPRTVFIPKPEVDSAVIKLKRLSRPPVEVKDEELLFRIIRAAFGQRRKTLLNSLRGGLGCDKEVIKKALTQVGINPERRGETLTLQEFAALSNIFSNLLD</sequence>
<dbReference type="eggNOG" id="COG0030">
    <property type="taxonomic scope" value="Bacteria"/>
</dbReference>
<dbReference type="Pfam" id="PF00398">
    <property type="entry name" value="RrnaAD"/>
    <property type="match status" value="1"/>
</dbReference>
<dbReference type="KEGG" id="tjr:TherJR_0102"/>
<gene>
    <name evidence="7" type="primary">rsmA</name>
    <name evidence="7" type="synonym">ksgA</name>
    <name evidence="10" type="ordered locus">TherJR_0102</name>
</gene>
<comment type="similarity">
    <text evidence="7">Belongs to the class I-like SAM-binding methyltransferase superfamily. rRNA adenine N(6)-methyltransferase family. RsmA subfamily.</text>
</comment>
<dbReference type="HOGENOM" id="CLU_041220_0_0_9"/>
<evidence type="ECO:0000256" key="5">
    <source>
        <dbReference type="ARBA" id="ARBA00022691"/>
    </source>
</evidence>
<evidence type="ECO:0000256" key="1">
    <source>
        <dbReference type="ARBA" id="ARBA00022490"/>
    </source>
</evidence>
<evidence type="ECO:0000256" key="8">
    <source>
        <dbReference type="PROSITE-ProRule" id="PRU01026"/>
    </source>
</evidence>
<dbReference type="FunFam" id="1.10.8.100:FF:000001">
    <property type="entry name" value="Ribosomal RNA small subunit methyltransferase A"/>
    <property type="match status" value="1"/>
</dbReference>
<dbReference type="PROSITE" id="PS51689">
    <property type="entry name" value="SAM_RNA_A_N6_MT"/>
    <property type="match status" value="1"/>
</dbReference>
<evidence type="ECO:0000256" key="6">
    <source>
        <dbReference type="ARBA" id="ARBA00022884"/>
    </source>
</evidence>
<dbReference type="Gene3D" id="1.10.8.100">
    <property type="entry name" value="Ribosomal RNA adenine dimethylase-like, domain 2"/>
    <property type="match status" value="1"/>
</dbReference>
<evidence type="ECO:0000256" key="7">
    <source>
        <dbReference type="HAMAP-Rule" id="MF_00607"/>
    </source>
</evidence>
<dbReference type="SUPFAM" id="SSF53335">
    <property type="entry name" value="S-adenosyl-L-methionine-dependent methyltransferases"/>
    <property type="match status" value="1"/>
</dbReference>
<dbReference type="PANTHER" id="PTHR11727:SF7">
    <property type="entry name" value="DIMETHYLADENOSINE TRANSFERASE-RELATED"/>
    <property type="match status" value="1"/>
</dbReference>
<evidence type="ECO:0000256" key="4">
    <source>
        <dbReference type="ARBA" id="ARBA00022679"/>
    </source>
</evidence>
<dbReference type="PANTHER" id="PTHR11727">
    <property type="entry name" value="DIMETHYLADENOSINE TRANSFERASE"/>
    <property type="match status" value="1"/>
</dbReference>
<feature type="binding site" evidence="7 8">
    <location>
        <position position="76"/>
    </location>
    <ligand>
        <name>S-adenosyl-L-methionine</name>
        <dbReference type="ChEBI" id="CHEBI:59789"/>
    </ligand>
</feature>
<evidence type="ECO:0000313" key="11">
    <source>
        <dbReference type="Proteomes" id="UP000002377"/>
    </source>
</evidence>
<comment type="subcellular location">
    <subcellularLocation>
        <location evidence="7">Cytoplasm</location>
    </subcellularLocation>
</comment>
<proteinExistence type="inferred from homology"/>